<keyword evidence="5 7" id="KW-0472">Membrane</keyword>
<keyword evidence="4 7" id="KW-1133">Transmembrane helix</keyword>
<organism evidence="8 9">
    <name type="scientific">Streptomyces physcomitrii</name>
    <dbReference type="NCBI Taxonomy" id="2724184"/>
    <lineage>
        <taxon>Bacteria</taxon>
        <taxon>Bacillati</taxon>
        <taxon>Actinomycetota</taxon>
        <taxon>Actinomycetes</taxon>
        <taxon>Kitasatosporales</taxon>
        <taxon>Streptomycetaceae</taxon>
        <taxon>Streptomyces</taxon>
    </lineage>
</organism>
<feature type="transmembrane region" description="Helical" evidence="7">
    <location>
        <begin position="96"/>
        <end position="116"/>
    </location>
</feature>
<gene>
    <name evidence="8" type="ORF">HFV08_04500</name>
</gene>
<keyword evidence="3 7" id="KW-0812">Transmembrane</keyword>
<dbReference type="PANTHER" id="PTHR30213">
    <property type="entry name" value="INNER MEMBRANE PROTEIN YHJD"/>
    <property type="match status" value="1"/>
</dbReference>
<evidence type="ECO:0000313" key="8">
    <source>
        <dbReference type="EMBL" id="NKI40523.1"/>
    </source>
</evidence>
<dbReference type="EMBL" id="JAAWWP010000002">
    <property type="protein sequence ID" value="NKI40523.1"/>
    <property type="molecule type" value="Genomic_DNA"/>
</dbReference>
<keyword evidence="2" id="KW-1003">Cell membrane</keyword>
<name>A0ABX1GXK2_9ACTN</name>
<evidence type="ECO:0000256" key="3">
    <source>
        <dbReference type="ARBA" id="ARBA00022692"/>
    </source>
</evidence>
<dbReference type="Proteomes" id="UP000772196">
    <property type="component" value="Unassembled WGS sequence"/>
</dbReference>
<dbReference type="PANTHER" id="PTHR30213:SF1">
    <property type="entry name" value="INNER MEMBRANE PROTEIN YHJD"/>
    <property type="match status" value="1"/>
</dbReference>
<feature type="transmembrane region" description="Helical" evidence="7">
    <location>
        <begin position="219"/>
        <end position="241"/>
    </location>
</feature>
<accession>A0ABX1GXK2</accession>
<feature type="region of interest" description="Disordered" evidence="6">
    <location>
        <begin position="283"/>
        <end position="385"/>
    </location>
</feature>
<feature type="transmembrane region" description="Helical" evidence="7">
    <location>
        <begin position="143"/>
        <end position="165"/>
    </location>
</feature>
<feature type="transmembrane region" description="Helical" evidence="7">
    <location>
        <begin position="253"/>
        <end position="279"/>
    </location>
</feature>
<dbReference type="InterPro" id="IPR017039">
    <property type="entry name" value="Virul_fac_BrkB"/>
</dbReference>
<evidence type="ECO:0000256" key="6">
    <source>
        <dbReference type="SAM" id="MobiDB-lite"/>
    </source>
</evidence>
<evidence type="ECO:0000256" key="7">
    <source>
        <dbReference type="SAM" id="Phobius"/>
    </source>
</evidence>
<evidence type="ECO:0000256" key="5">
    <source>
        <dbReference type="ARBA" id="ARBA00023136"/>
    </source>
</evidence>
<dbReference type="Pfam" id="PF03631">
    <property type="entry name" value="Virul_fac_BrkB"/>
    <property type="match status" value="1"/>
</dbReference>
<keyword evidence="9" id="KW-1185">Reference proteome</keyword>
<evidence type="ECO:0000256" key="2">
    <source>
        <dbReference type="ARBA" id="ARBA00022475"/>
    </source>
</evidence>
<reference evidence="8 9" key="1">
    <citation type="submission" date="2020-04" db="EMBL/GenBank/DDBJ databases">
        <title>Phylogenetic Diversity and Antibacterial Activity against Ralstonia solanacearum of Endophytic Actinomycete Isolated from Moss.</title>
        <authorList>
            <person name="Zhuang X."/>
        </authorList>
    </citation>
    <scope>NUCLEOTIDE SEQUENCE [LARGE SCALE GENOMIC DNA]</scope>
    <source>
        <strain evidence="8 9">LD120</strain>
    </source>
</reference>
<feature type="compositionally biased region" description="Low complexity" evidence="6">
    <location>
        <begin position="293"/>
        <end position="327"/>
    </location>
</feature>
<comment type="subcellular location">
    <subcellularLocation>
        <location evidence="1">Cell membrane</location>
        <topology evidence="1">Multi-pass membrane protein</topology>
    </subcellularLocation>
</comment>
<evidence type="ECO:0000256" key="4">
    <source>
        <dbReference type="ARBA" id="ARBA00022989"/>
    </source>
</evidence>
<feature type="transmembrane region" description="Helical" evidence="7">
    <location>
        <begin position="185"/>
        <end position="207"/>
    </location>
</feature>
<proteinExistence type="predicted"/>
<feature type="compositionally biased region" description="Gly residues" evidence="6">
    <location>
        <begin position="328"/>
        <end position="346"/>
    </location>
</feature>
<evidence type="ECO:0000313" key="9">
    <source>
        <dbReference type="Proteomes" id="UP000772196"/>
    </source>
</evidence>
<feature type="compositionally biased region" description="Gly residues" evidence="6">
    <location>
        <begin position="375"/>
        <end position="385"/>
    </location>
</feature>
<sequence length="385" mass="38799">MDWLKNLPVVGPGFTRLMRTHPWRAYERLDEVKWSQLAAAMTFISFLALFPLLTLGAAVAAATLSDSRRQDLQDKLAEQVPGISDELDISALVDNAGTVGLIAGALLLFTGIGWVGSMRECLRAVWELPEPEENPVLRKAKDAGILAGLGGAGLASMVVSTLASITVGWTSRQLGIEEGGFGGVLLQLAAFAVAVLADFLILLYVLTLLPGAEPHRRPLVVAALIGALGFELLKLLLGGYISGVAGKSMYGTFGVPVALLLWINFTAKLLLFCAAWTATSPEAEADRVKWDEPGPVAGPEEGAAAGGATAVTGTDTSGTGTAAAPGEAYGGGGSPVGGSPGAGGDPAAGEARDAGAGGAAAGDADGAGVRDEDGGGPGRGAASGG</sequence>
<comment type="caution">
    <text evidence="8">The sequence shown here is derived from an EMBL/GenBank/DDBJ whole genome shotgun (WGS) entry which is preliminary data.</text>
</comment>
<feature type="transmembrane region" description="Helical" evidence="7">
    <location>
        <begin position="37"/>
        <end position="62"/>
    </location>
</feature>
<protein>
    <submittedName>
        <fullName evidence="8">YihY/virulence factor BrkB family protein</fullName>
    </submittedName>
</protein>
<evidence type="ECO:0000256" key="1">
    <source>
        <dbReference type="ARBA" id="ARBA00004651"/>
    </source>
</evidence>